<reference evidence="1 2" key="1">
    <citation type="submission" date="2023-03" db="EMBL/GenBank/DDBJ databases">
        <title>Genome insight into feeding habits of ladybird beetles.</title>
        <authorList>
            <person name="Li H.-S."/>
            <person name="Huang Y.-H."/>
            <person name="Pang H."/>
        </authorList>
    </citation>
    <scope>NUCLEOTIDE SEQUENCE [LARGE SCALE GENOMIC DNA]</scope>
    <source>
        <strain evidence="1">SYSU_2023b</strain>
        <tissue evidence="1">Whole body</tissue>
    </source>
</reference>
<keyword evidence="2" id="KW-1185">Reference proteome</keyword>
<evidence type="ECO:0000313" key="2">
    <source>
        <dbReference type="Proteomes" id="UP001431783"/>
    </source>
</evidence>
<sequence length="101" mass="11293">MNVCISKKNSSVLFPRKMFLGNDKSSKSEELPQLFANFFQSVYEPARHVGANREDVGDIYHNNLMSVVTSQSVIETALKALDETKGPDPDGITPLFEELRC</sequence>
<comment type="caution">
    <text evidence="1">The sequence shown here is derived from an EMBL/GenBank/DDBJ whole genome shotgun (WGS) entry which is preliminary data.</text>
</comment>
<evidence type="ECO:0000313" key="1">
    <source>
        <dbReference type="EMBL" id="KAK9875950.1"/>
    </source>
</evidence>
<name>A0AAW1U090_9CUCU</name>
<dbReference type="EMBL" id="JARQZJ010000035">
    <property type="protein sequence ID" value="KAK9875950.1"/>
    <property type="molecule type" value="Genomic_DNA"/>
</dbReference>
<dbReference type="AlphaFoldDB" id="A0AAW1U090"/>
<accession>A0AAW1U090</accession>
<gene>
    <name evidence="1" type="ORF">WA026_011051</name>
</gene>
<proteinExistence type="predicted"/>
<protein>
    <submittedName>
        <fullName evidence="1">Uncharacterized protein</fullName>
    </submittedName>
</protein>
<dbReference type="Proteomes" id="UP001431783">
    <property type="component" value="Unassembled WGS sequence"/>
</dbReference>
<organism evidence="1 2">
    <name type="scientific">Henosepilachna vigintioctopunctata</name>
    <dbReference type="NCBI Taxonomy" id="420089"/>
    <lineage>
        <taxon>Eukaryota</taxon>
        <taxon>Metazoa</taxon>
        <taxon>Ecdysozoa</taxon>
        <taxon>Arthropoda</taxon>
        <taxon>Hexapoda</taxon>
        <taxon>Insecta</taxon>
        <taxon>Pterygota</taxon>
        <taxon>Neoptera</taxon>
        <taxon>Endopterygota</taxon>
        <taxon>Coleoptera</taxon>
        <taxon>Polyphaga</taxon>
        <taxon>Cucujiformia</taxon>
        <taxon>Coccinelloidea</taxon>
        <taxon>Coccinellidae</taxon>
        <taxon>Epilachninae</taxon>
        <taxon>Epilachnini</taxon>
        <taxon>Henosepilachna</taxon>
    </lineage>
</organism>